<evidence type="ECO:0000313" key="3">
    <source>
        <dbReference type="EMBL" id="KPH77523.1"/>
    </source>
</evidence>
<keyword evidence="4" id="KW-1185">Reference proteome</keyword>
<dbReference type="Pfam" id="PF05016">
    <property type="entry name" value="ParE_toxin"/>
    <property type="match status" value="1"/>
</dbReference>
<dbReference type="InterPro" id="IPR007712">
    <property type="entry name" value="RelE/ParE_toxin"/>
</dbReference>
<evidence type="ECO:0000256" key="2">
    <source>
        <dbReference type="ARBA" id="ARBA00022649"/>
    </source>
</evidence>
<dbReference type="AlphaFoldDB" id="A0A0N1F1E5"/>
<dbReference type="OrthoDB" id="121597at2"/>
<dbReference type="PANTHER" id="PTHR33755">
    <property type="entry name" value="TOXIN PARE1-RELATED"/>
    <property type="match status" value="1"/>
</dbReference>
<sequence length="98" mass="11212">MPRLIWSPAALRDVERLHRFLASRNRRAAQRAIKAIRRGVRLLADHPQAGRAAEGMPREYREWPMAFGSGSYLALYRQDGETVVILAVRHGREGDYKA</sequence>
<dbReference type="InterPro" id="IPR035093">
    <property type="entry name" value="RelE/ParE_toxin_dom_sf"/>
</dbReference>
<dbReference type="Proteomes" id="UP000037822">
    <property type="component" value="Unassembled WGS sequence"/>
</dbReference>
<dbReference type="RefSeq" id="WP_054211258.1">
    <property type="nucleotide sequence ID" value="NZ_LGSZ01000059.1"/>
</dbReference>
<dbReference type="InterPro" id="IPR051803">
    <property type="entry name" value="TA_system_RelE-like_toxin"/>
</dbReference>
<evidence type="ECO:0000313" key="4">
    <source>
        <dbReference type="Proteomes" id="UP000037822"/>
    </source>
</evidence>
<dbReference type="PATRIC" id="fig|1526658.3.peg.2537"/>
<dbReference type="PANTHER" id="PTHR33755:SF7">
    <property type="entry name" value="TOXIN MODULE OF TOXIN-ANTITOXIN SYSTEM RELE_STBE FAMILY"/>
    <property type="match status" value="1"/>
</dbReference>
<organism evidence="3 4">
    <name type="scientific">Bosea vaviloviae</name>
    <dbReference type="NCBI Taxonomy" id="1526658"/>
    <lineage>
        <taxon>Bacteria</taxon>
        <taxon>Pseudomonadati</taxon>
        <taxon>Pseudomonadota</taxon>
        <taxon>Alphaproteobacteria</taxon>
        <taxon>Hyphomicrobiales</taxon>
        <taxon>Boseaceae</taxon>
        <taxon>Bosea</taxon>
    </lineage>
</organism>
<dbReference type="EMBL" id="LGSZ01000059">
    <property type="protein sequence ID" value="KPH77523.1"/>
    <property type="molecule type" value="Genomic_DNA"/>
</dbReference>
<dbReference type="Gene3D" id="3.30.2310.20">
    <property type="entry name" value="RelE-like"/>
    <property type="match status" value="1"/>
</dbReference>
<name>A0A0N1F1E5_9HYPH</name>
<accession>A0A0N1F1E5</accession>
<proteinExistence type="inferred from homology"/>
<gene>
    <name evidence="3" type="ORF">AE618_22300</name>
</gene>
<evidence type="ECO:0000256" key="1">
    <source>
        <dbReference type="ARBA" id="ARBA00006226"/>
    </source>
</evidence>
<reference evidence="3 4" key="1">
    <citation type="submission" date="2015-07" db="EMBL/GenBank/DDBJ databases">
        <title>Whole genome sequencing of Bosea vaviloviae isolated from cave pool.</title>
        <authorList>
            <person name="Tan N.E.H."/>
            <person name="Lee Y.P."/>
            <person name="Gan H.M."/>
            <person name="Barton H."/>
            <person name="Savka M.A."/>
        </authorList>
    </citation>
    <scope>NUCLEOTIDE SEQUENCE [LARGE SCALE GENOMIC DNA]</scope>
    <source>
        <strain evidence="3 4">SD260</strain>
    </source>
</reference>
<comment type="caution">
    <text evidence="3">The sequence shown here is derived from an EMBL/GenBank/DDBJ whole genome shotgun (WGS) entry which is preliminary data.</text>
</comment>
<comment type="similarity">
    <text evidence="1">Belongs to the RelE toxin family.</text>
</comment>
<protein>
    <submittedName>
        <fullName evidence="3">Plasmid stabilization protein</fullName>
    </submittedName>
</protein>
<keyword evidence="2" id="KW-1277">Toxin-antitoxin system</keyword>